<organism evidence="2 3">
    <name type="scientific">Colletotrichum abscissum</name>
    <dbReference type="NCBI Taxonomy" id="1671311"/>
    <lineage>
        <taxon>Eukaryota</taxon>
        <taxon>Fungi</taxon>
        <taxon>Dikarya</taxon>
        <taxon>Ascomycota</taxon>
        <taxon>Pezizomycotina</taxon>
        <taxon>Sordariomycetes</taxon>
        <taxon>Hypocreomycetidae</taxon>
        <taxon>Glomerellales</taxon>
        <taxon>Glomerellaceae</taxon>
        <taxon>Colletotrichum</taxon>
        <taxon>Colletotrichum acutatum species complex</taxon>
    </lineage>
</organism>
<accession>A0A9Q0B374</accession>
<dbReference type="Proteomes" id="UP001056436">
    <property type="component" value="Unassembled WGS sequence"/>
</dbReference>
<comment type="caution">
    <text evidence="2">The sequence shown here is derived from an EMBL/GenBank/DDBJ whole genome shotgun (WGS) entry which is preliminary data.</text>
</comment>
<keyword evidence="3" id="KW-1185">Reference proteome</keyword>
<dbReference type="EMBL" id="SDAQ01000063">
    <property type="protein sequence ID" value="KAI3545116.1"/>
    <property type="molecule type" value="Genomic_DNA"/>
</dbReference>
<proteinExistence type="predicted"/>
<protein>
    <submittedName>
        <fullName evidence="2">Uncharacterized protein</fullName>
    </submittedName>
</protein>
<evidence type="ECO:0000313" key="3">
    <source>
        <dbReference type="Proteomes" id="UP001056436"/>
    </source>
</evidence>
<gene>
    <name evidence="2" type="ORF">CABS02_09459</name>
</gene>
<sequence>MNCSSDTQTCLFESANQPYASDSGPDSGSHTPPDTTTMIVTLCSNILSLETDEIMSASPKNASKVEIALIMIVNSARQLLMALEEEKGDGLSATD</sequence>
<dbReference type="AlphaFoldDB" id="A0A9Q0B374"/>
<evidence type="ECO:0000313" key="2">
    <source>
        <dbReference type="EMBL" id="KAI3545116.1"/>
    </source>
</evidence>
<evidence type="ECO:0000256" key="1">
    <source>
        <dbReference type="SAM" id="MobiDB-lite"/>
    </source>
</evidence>
<name>A0A9Q0B374_9PEZI</name>
<feature type="region of interest" description="Disordered" evidence="1">
    <location>
        <begin position="14"/>
        <end position="36"/>
    </location>
</feature>
<reference evidence="2" key="1">
    <citation type="submission" date="2019-01" db="EMBL/GenBank/DDBJ databases">
        <title>Colletotrichum abscissum LGMF1257.</title>
        <authorList>
            <person name="Baroncelli R."/>
        </authorList>
    </citation>
    <scope>NUCLEOTIDE SEQUENCE</scope>
    <source>
        <strain evidence="2">Ca142</strain>
    </source>
</reference>